<comment type="caution">
    <text evidence="1">The sequence shown here is derived from an EMBL/GenBank/DDBJ whole genome shotgun (WGS) entry which is preliminary data.</text>
</comment>
<keyword evidence="2" id="KW-1185">Reference proteome</keyword>
<name>A0A8H6I0A4_9AGAR</name>
<dbReference type="PANTHER" id="PTHR33099:SF7">
    <property type="entry name" value="MYND-TYPE DOMAIN-CONTAINING PROTEIN"/>
    <property type="match status" value="1"/>
</dbReference>
<evidence type="ECO:0000313" key="1">
    <source>
        <dbReference type="EMBL" id="KAF6756355.1"/>
    </source>
</evidence>
<dbReference type="AlphaFoldDB" id="A0A8H6I0A4"/>
<dbReference type="Proteomes" id="UP000521943">
    <property type="component" value="Unassembled WGS sequence"/>
</dbReference>
<dbReference type="OrthoDB" id="124582at2759"/>
<sequence length="982" mass="107281">MSDWSDSDASDIEFNDELCSALSADFNTARLAPNAPNPGITIEGIGLVPLPLPETYAKAIGARAQAVETSTAVWDIEGKDVSFANPAWEGVMDLVASRTVWNALNIAPYTSKPRWELNKLTICEPGSRIFPEQETAMADGTFATIVAVLPSTFDGGQVHVSHAERTEILDVSKSSTFATSFLAWYTGVTSEVKPIVSGYRLSLSYSLIYTSPETPVPSIVGLNSASDGLRRAMQKWKNGEYDRLPRVPLVAYLLSRKYKKKQLIQGAKALLGPDAHLAKQLLPISRELSFTVKTRGGGGDEIYDQGLDLSNLVRITDGEPLGLSKISIEDDSLLPRNAFKGVAPDDENCDGSENDYGVTQWYDRSVLVLFRNEDETSIILHAKGPVRALKALKPSDTPTASANEIIAAVFDLLENPDKKDKHECLFWGSEVKPTSCAMSLLSHAVAWKSHDLWNRAVAHLLAAPNATKDAIDCALSAFDLDKIKPGLVAAIKLSAGLQTKIDIVAKITSHLGECADDWVKELNELLSKDVPVLVKIAADVGPSSFAASTLPIISNTATYDFTFALAKALEDNNQGEIAEETNQALVTLVRQCLLNLTGFVGFCMSINEIDVCITFTHFKDDSAIPSWAQTLMGEALLSVTAGEPLDVPKLLWIIQYKGIKCLHESVLKQPGSYEFWIAFAKALIEEKEKLSRTPARPVESIADYAAVITKCLARGAPMWRGQYCFNARNAQVNRIINHIDVCITSGELSPCVVLFNSVLEIPAPTSSIPDVATWFRDLQIPLIQYVKALLRKRGKSISLEPFRSYFEIIISLYLARVLGCTPLTAFPTLPAHMVGCGRCQDCKKLDVFARDNTRELRFQAKANVRKHLEDEIYCANIDRLVATETDGSGKPHTLVVRKSRVVQAALNWVAAKAQAIQFVGLVGDDEEVKRLMPERYGDVTEALQGTKTFIVASTTIDTSASTSLQTLAASAPVAGTKRKDRD</sequence>
<gene>
    <name evidence="1" type="ORF">DFP72DRAFT_893947</name>
</gene>
<protein>
    <submittedName>
        <fullName evidence="1">Uncharacterized protein</fullName>
    </submittedName>
</protein>
<evidence type="ECO:0000313" key="2">
    <source>
        <dbReference type="Proteomes" id="UP000521943"/>
    </source>
</evidence>
<accession>A0A8H6I0A4</accession>
<organism evidence="1 2">
    <name type="scientific">Ephemerocybe angulata</name>
    <dbReference type="NCBI Taxonomy" id="980116"/>
    <lineage>
        <taxon>Eukaryota</taxon>
        <taxon>Fungi</taxon>
        <taxon>Dikarya</taxon>
        <taxon>Basidiomycota</taxon>
        <taxon>Agaricomycotina</taxon>
        <taxon>Agaricomycetes</taxon>
        <taxon>Agaricomycetidae</taxon>
        <taxon>Agaricales</taxon>
        <taxon>Agaricineae</taxon>
        <taxon>Psathyrellaceae</taxon>
        <taxon>Ephemerocybe</taxon>
    </lineage>
</organism>
<proteinExistence type="predicted"/>
<dbReference type="EMBL" id="JACGCI010000026">
    <property type="protein sequence ID" value="KAF6756355.1"/>
    <property type="molecule type" value="Genomic_DNA"/>
</dbReference>
<reference evidence="1 2" key="1">
    <citation type="submission" date="2020-07" db="EMBL/GenBank/DDBJ databases">
        <title>Comparative genomics of pyrophilous fungi reveals a link between fire events and developmental genes.</title>
        <authorList>
            <consortium name="DOE Joint Genome Institute"/>
            <person name="Steindorff A.S."/>
            <person name="Carver A."/>
            <person name="Calhoun S."/>
            <person name="Stillman K."/>
            <person name="Liu H."/>
            <person name="Lipzen A."/>
            <person name="Pangilinan J."/>
            <person name="Labutti K."/>
            <person name="Bruns T.D."/>
            <person name="Grigoriev I.V."/>
        </authorList>
    </citation>
    <scope>NUCLEOTIDE SEQUENCE [LARGE SCALE GENOMIC DNA]</scope>
    <source>
        <strain evidence="1 2">CBS 144469</strain>
    </source>
</reference>
<dbReference type="PANTHER" id="PTHR33099">
    <property type="entry name" value="FE2OG DIOXYGENASE DOMAIN-CONTAINING PROTEIN"/>
    <property type="match status" value="1"/>
</dbReference>